<dbReference type="InterPro" id="IPR038765">
    <property type="entry name" value="Papain-like_cys_pep_sf"/>
</dbReference>
<dbReference type="PROSITE" id="PS50271">
    <property type="entry name" value="ZF_UBP"/>
    <property type="match status" value="1"/>
</dbReference>
<evidence type="ECO:0000313" key="14">
    <source>
        <dbReference type="Proteomes" id="UP000749559"/>
    </source>
</evidence>
<evidence type="ECO:0000256" key="6">
    <source>
        <dbReference type="ARBA" id="ARBA00022771"/>
    </source>
</evidence>
<dbReference type="InterPro" id="IPR009060">
    <property type="entry name" value="UBA-like_sf"/>
</dbReference>
<dbReference type="FunFam" id="3.30.40.10:FF:000026">
    <property type="entry name" value="Ubiquitin carboxyl-terminal hydrolase"/>
    <property type="match status" value="1"/>
</dbReference>
<dbReference type="Pfam" id="PF00627">
    <property type="entry name" value="UBA"/>
    <property type="match status" value="2"/>
</dbReference>
<evidence type="ECO:0000256" key="5">
    <source>
        <dbReference type="ARBA" id="ARBA00022737"/>
    </source>
</evidence>
<evidence type="ECO:0000256" key="7">
    <source>
        <dbReference type="ARBA" id="ARBA00022786"/>
    </source>
</evidence>
<evidence type="ECO:0000256" key="4">
    <source>
        <dbReference type="ARBA" id="ARBA00022723"/>
    </source>
</evidence>
<dbReference type="InterPro" id="IPR050185">
    <property type="entry name" value="Ub_carboxyl-term_hydrolase"/>
</dbReference>
<keyword evidence="14" id="KW-1185">Reference proteome</keyword>
<dbReference type="InterPro" id="IPR015940">
    <property type="entry name" value="UBA"/>
</dbReference>
<evidence type="ECO:0000313" key="13">
    <source>
        <dbReference type="EMBL" id="CAH1772608.1"/>
    </source>
</evidence>
<dbReference type="SUPFAM" id="SSF57850">
    <property type="entry name" value="RING/U-box"/>
    <property type="match status" value="1"/>
</dbReference>
<dbReference type="SUPFAM" id="SSF54001">
    <property type="entry name" value="Cysteine proteinases"/>
    <property type="match status" value="1"/>
</dbReference>
<evidence type="ECO:0000256" key="2">
    <source>
        <dbReference type="ARBA" id="ARBA00009085"/>
    </source>
</evidence>
<dbReference type="GO" id="GO:0004843">
    <property type="term" value="F:cysteine-type deubiquitinase activity"/>
    <property type="evidence" value="ECO:0007669"/>
    <property type="project" value="UniProtKB-UniRule"/>
</dbReference>
<keyword evidence="6" id="KW-0863">Zinc-finger</keyword>
<dbReference type="Pfam" id="PF00443">
    <property type="entry name" value="UCH"/>
    <property type="match status" value="1"/>
</dbReference>
<keyword evidence="3 11" id="KW-0645">Protease</keyword>
<dbReference type="OrthoDB" id="361536at2759"/>
<dbReference type="SUPFAM" id="SSF46934">
    <property type="entry name" value="UBA-like"/>
    <property type="match status" value="1"/>
</dbReference>
<dbReference type="PROSITE" id="PS50235">
    <property type="entry name" value="USP_3"/>
    <property type="match status" value="1"/>
</dbReference>
<comment type="catalytic activity">
    <reaction evidence="1 11 12">
        <text>Thiol-dependent hydrolysis of ester, thioester, amide, peptide and isopeptide bonds formed by the C-terminal Gly of ubiquitin (a 76-residue protein attached to proteins as an intracellular targeting signal).</text>
        <dbReference type="EC" id="3.4.19.12"/>
    </reaction>
</comment>
<evidence type="ECO:0000256" key="11">
    <source>
        <dbReference type="PIRNR" id="PIRNR016308"/>
    </source>
</evidence>
<dbReference type="CDD" id="cd02658">
    <property type="entry name" value="Peptidase_C19B"/>
    <property type="match status" value="1"/>
</dbReference>
<dbReference type="InterPro" id="IPR018200">
    <property type="entry name" value="USP_CS"/>
</dbReference>
<dbReference type="GO" id="GO:0016579">
    <property type="term" value="P:protein deubiquitination"/>
    <property type="evidence" value="ECO:0007669"/>
    <property type="project" value="InterPro"/>
</dbReference>
<dbReference type="Proteomes" id="UP000749559">
    <property type="component" value="Unassembled WGS sequence"/>
</dbReference>
<dbReference type="GO" id="GO:0008270">
    <property type="term" value="F:zinc ion binding"/>
    <property type="evidence" value="ECO:0007669"/>
    <property type="project" value="UniProtKB-UniRule"/>
</dbReference>
<proteinExistence type="inferred from homology"/>
<dbReference type="PROSITE" id="PS00972">
    <property type="entry name" value="USP_1"/>
    <property type="match status" value="1"/>
</dbReference>
<dbReference type="Gene3D" id="3.90.70.10">
    <property type="entry name" value="Cysteine proteinases"/>
    <property type="match status" value="1"/>
</dbReference>
<dbReference type="InterPro" id="IPR016652">
    <property type="entry name" value="Ubiquitinyl_hydrolase"/>
</dbReference>
<reference evidence="13" key="1">
    <citation type="submission" date="2022-03" db="EMBL/GenBank/DDBJ databases">
        <authorList>
            <person name="Martin C."/>
        </authorList>
    </citation>
    <scope>NUCLEOTIDE SEQUENCE</scope>
</reference>
<dbReference type="CDD" id="cd14294">
    <property type="entry name" value="UBA1_UBP5_like"/>
    <property type="match status" value="1"/>
</dbReference>
<dbReference type="InterPro" id="IPR001607">
    <property type="entry name" value="Znf_UBP"/>
</dbReference>
<dbReference type="SMART" id="SM00165">
    <property type="entry name" value="UBA"/>
    <property type="match status" value="2"/>
</dbReference>
<keyword evidence="9 11" id="KW-0788">Thiol protease</keyword>
<dbReference type="PIRSF" id="PIRSF016308">
    <property type="entry name" value="UBP"/>
    <property type="match status" value="1"/>
</dbReference>
<dbReference type="SMART" id="SM00290">
    <property type="entry name" value="ZnF_UBP"/>
    <property type="match status" value="1"/>
</dbReference>
<dbReference type="Pfam" id="PF02148">
    <property type="entry name" value="zf-UBP"/>
    <property type="match status" value="1"/>
</dbReference>
<keyword evidence="10 11" id="KW-0862">Zinc</keyword>
<keyword evidence="5" id="KW-0677">Repeat</keyword>
<dbReference type="Gene3D" id="3.30.40.10">
    <property type="entry name" value="Zinc/RING finger domain, C3HC4 (zinc finger)"/>
    <property type="match status" value="2"/>
</dbReference>
<dbReference type="CDD" id="cd14386">
    <property type="entry name" value="UBA2_UBP5"/>
    <property type="match status" value="1"/>
</dbReference>
<accession>A0A8J1UUX7</accession>
<evidence type="ECO:0000256" key="12">
    <source>
        <dbReference type="RuleBase" id="RU366025"/>
    </source>
</evidence>
<dbReference type="InterPro" id="IPR001394">
    <property type="entry name" value="Peptidase_C19_UCH"/>
</dbReference>
<protein>
    <recommendedName>
        <fullName evidence="11 12">Ubiquitin carboxyl-terminal hydrolase</fullName>
        <ecNumber evidence="11 12">3.4.19.12</ecNumber>
    </recommendedName>
</protein>
<dbReference type="InterPro" id="IPR028889">
    <property type="entry name" value="USP"/>
</dbReference>
<dbReference type="GO" id="GO:0006508">
    <property type="term" value="P:proteolysis"/>
    <property type="evidence" value="ECO:0007669"/>
    <property type="project" value="UniProtKB-KW"/>
</dbReference>
<dbReference type="PROSITE" id="PS00973">
    <property type="entry name" value="USP_2"/>
    <property type="match status" value="1"/>
</dbReference>
<evidence type="ECO:0000256" key="10">
    <source>
        <dbReference type="ARBA" id="ARBA00022833"/>
    </source>
</evidence>
<dbReference type="PROSITE" id="PS50030">
    <property type="entry name" value="UBA"/>
    <property type="match status" value="2"/>
</dbReference>
<evidence type="ECO:0000256" key="1">
    <source>
        <dbReference type="ARBA" id="ARBA00000707"/>
    </source>
</evidence>
<dbReference type="InterPro" id="IPR041432">
    <property type="entry name" value="UBP13_Znf-UBP_var"/>
</dbReference>
<keyword evidence="8 11" id="KW-0378">Hydrolase</keyword>
<dbReference type="FunFam" id="1.10.8.10:FF:000086">
    <property type="entry name" value="Ubiquitin carboxyl-terminal hydrolase"/>
    <property type="match status" value="1"/>
</dbReference>
<evidence type="ECO:0000256" key="8">
    <source>
        <dbReference type="ARBA" id="ARBA00022801"/>
    </source>
</evidence>
<evidence type="ECO:0000256" key="3">
    <source>
        <dbReference type="ARBA" id="ARBA00022670"/>
    </source>
</evidence>
<sequence length="821" mass="90686">MAASLEKYLSKIKAPLGGEKVYKDECAFSFDTPGCETGLYVCMSTFIGVGKKHVERFSRQTGNNVFLHMRRIKKEIPKQEDDPPAKKPTKLAIGVEGGFDVDDKKYTVEEVNSIVVLPEWTVIPLPTTDIPMMAQLSSAAIIAAESAAKAEEAAAMADTWEGEKRVISRHAANLLQLDNGVKIPPKGWVCSRCELTTNLWVNLTDGTILCGRKFWDGSGGNNHAVEHYNETKYPLAVKLGTINPDGADVYSYDEDDMVEDPDLKKHLAHFGINISAMQKTDKSMVELEIDLNQRIGEWDVIQESGSKLKPLYGPGFTGMKNLGNSCYMNSVMQVLFNIPDFKARYADQAEELFNTAPRDPTSDFSLQMAKLGNGLLSGDYSKVPQDGETTTEGNGDEGKERIVTDTGIRPQMFKTLVGRGHPEFSTKRQQDAQEYILHLFSLIERNSRGSVNPTDAFRFSVEERIQCSQSKKVRYTNRDEFILELPIPLEAATNKAEVQAYNEKKAELEAKGEQINVKEMVRPRIALSACLQTFLEPENIDDFYSSAINTKTTAQKTTKLASFPDYLLVQMKKFTIGDDWVPKKLDVSLDIPDELDLSSSRGSGLAPGEELLPEAEVSAEEPPAVQIDEAVVSQLADMGFAVEGCKRAVFHTNNTGVEAAMNWVMEHMGDPDFAAPFQVPGTKGAKASSGVVVNEEGVGMVMSMGFTAEQATKALQSTDNNVERAIDWIFSHADELDTPMETEPSVAAQANVPDAGPKCRDGPGKYKLVAFISHMGTSTQVGHYVCHILKDGRWVIFNDEKVALSEKPPKDLAYIYVYQRQ</sequence>
<comment type="caution">
    <text evidence="13">The sequence shown here is derived from an EMBL/GenBank/DDBJ whole genome shotgun (WGS) entry which is preliminary data.</text>
</comment>
<dbReference type="Pfam" id="PF17807">
    <property type="entry name" value="zf-UBP_var"/>
    <property type="match status" value="1"/>
</dbReference>
<comment type="similarity">
    <text evidence="2 11 12">Belongs to the peptidase C19 family.</text>
</comment>
<dbReference type="PANTHER" id="PTHR21646:SF10">
    <property type="entry name" value="UBIQUITIN CARBOXYL-TERMINAL HYDROLASE 14"/>
    <property type="match status" value="1"/>
</dbReference>
<dbReference type="Gene3D" id="1.10.8.10">
    <property type="entry name" value="DNA helicase RuvA subunit, C-terminal domain"/>
    <property type="match status" value="2"/>
</dbReference>
<evidence type="ECO:0000256" key="9">
    <source>
        <dbReference type="ARBA" id="ARBA00022807"/>
    </source>
</evidence>
<dbReference type="EMBL" id="CAIIXF020000001">
    <property type="protein sequence ID" value="CAH1772608.1"/>
    <property type="molecule type" value="Genomic_DNA"/>
</dbReference>
<gene>
    <name evidence="13" type="ORF">OFUS_LOCUS343</name>
</gene>
<dbReference type="AlphaFoldDB" id="A0A8J1UUX7"/>
<dbReference type="EC" id="3.4.19.12" evidence="11 12"/>
<keyword evidence="4 11" id="KW-0479">Metal-binding</keyword>
<keyword evidence="7 11" id="KW-0833">Ubl conjugation pathway</keyword>
<dbReference type="InterPro" id="IPR013083">
    <property type="entry name" value="Znf_RING/FYVE/PHD"/>
</dbReference>
<organism evidence="13 14">
    <name type="scientific">Owenia fusiformis</name>
    <name type="common">Polychaete worm</name>
    <dbReference type="NCBI Taxonomy" id="6347"/>
    <lineage>
        <taxon>Eukaryota</taxon>
        <taxon>Metazoa</taxon>
        <taxon>Spiralia</taxon>
        <taxon>Lophotrochozoa</taxon>
        <taxon>Annelida</taxon>
        <taxon>Polychaeta</taxon>
        <taxon>Sedentaria</taxon>
        <taxon>Canalipalpata</taxon>
        <taxon>Sabellida</taxon>
        <taxon>Oweniida</taxon>
        <taxon>Oweniidae</taxon>
        <taxon>Owenia</taxon>
    </lineage>
</organism>
<name>A0A8J1UUX7_OWEFU</name>
<dbReference type="PANTHER" id="PTHR21646">
    <property type="entry name" value="UBIQUITIN CARBOXYL-TERMINAL HYDROLASE"/>
    <property type="match status" value="1"/>
</dbReference>